<organism evidence="2 3">
    <name type="scientific">Rhizoctonia solani</name>
    <dbReference type="NCBI Taxonomy" id="456999"/>
    <lineage>
        <taxon>Eukaryota</taxon>
        <taxon>Fungi</taxon>
        <taxon>Dikarya</taxon>
        <taxon>Basidiomycota</taxon>
        <taxon>Agaricomycotina</taxon>
        <taxon>Agaricomycetes</taxon>
        <taxon>Cantharellales</taxon>
        <taxon>Ceratobasidiaceae</taxon>
        <taxon>Rhizoctonia</taxon>
    </lineage>
</organism>
<dbReference type="Gene3D" id="2.120.10.70">
    <property type="entry name" value="Fucose-specific lectin"/>
    <property type="match status" value="1"/>
</dbReference>
<name>A0A8H2WDN5_9AGAM</name>
<evidence type="ECO:0000256" key="1">
    <source>
        <dbReference type="SAM" id="MobiDB-lite"/>
    </source>
</evidence>
<proteinExistence type="predicted"/>
<evidence type="ECO:0000313" key="2">
    <source>
        <dbReference type="EMBL" id="CAE6368124.1"/>
    </source>
</evidence>
<feature type="region of interest" description="Disordered" evidence="1">
    <location>
        <begin position="633"/>
        <end position="671"/>
    </location>
</feature>
<sequence>MSCPCLNVELWCTELYKRLAILQSRTSTSSIDSTVSQPTLTLLYYFFMEQTPIGAIASVSSFNGKHLKVVVVGEGGTMLDVNCRFGHDRPKNASLPNYLSLPDGRRTQGSLWTDRGVIDTAHPNSKLAVCTIERLDLACFFYQLPNGSIVMRRCMMGSEWKWEDEYVSVLSGDSENPATLGTSIVVQPSVLRAGDNSKLTLFYQTASGHIGIQKVTESGELQGPIFRGRLSLPRCTPFTALTSGNDFTISYITLETQEIWECSGSLADGPWRELEDDESYISAAQRVVLKTPPTPYCVQMASYQTEQPIFYSMVSSKIESIVWSSSRARRSYRFEVRGMPGTPIALSGHSPMWSSLSVFFVDINGAVNVGRLGSGSADGTKEPECFPIPLDSMRNAFSWALSKQTGCALGLDISPAAEVSDLSIDAPDVPAEADVYHVPCETDQIEVETAESTEVVLDCLDPVCEETPECAQPCPEPCSEPCADPCPEAEEAECDGITEECNGAGDDFAAENEYCGDEPVICEAEYSPCGEAEVITCCPEETEPNGEDEQLHCEGKEEICEDPSPCDENEPPCGEGEVVCAENTHEVVSNEVEGESDYGICSTCDGNESEAVCPESPSDEDCDTVIGDGQDVCEQPDPSPSFDEPGIDNAPFDDPALSEQSATPIGPAEIPLPEPTVCPLDDEVLPTNPSPAPASPISDIPCLPELPEPVQEAPIVDTDRSFVDIIYDRLRFTFKPSGGRYISLQLPTRRLDQVFSRCMGNASTCSGFDSTMISEANFKLSDELFDVAKFVSGPNGKSVSREYEKLLYSLIPNPDTDVNKRLNTQRSIIRKYLLKNLDHGATSAGFIDYSVPKQAVDTLQSETRQTVSSDKSTRIILESAVPRPWDVTARFNLANDITQSTITSPTQPNIGTGPAVCGVTRIKPLSYPNTAYAQDICPPARPVFTGECFTAVCSNIFDGQRAHAEEELLTYLDVKTSSELLYDAKVIFRKSGRRCLDVSGFALPVTIRPMDWYEASQTSWGADELNQDLGVLRSQLNQKLSDMDSLTAQLIPFVRPAAEDYQELELEVESLIKERDGLQRDLESEYPASIIAASQSHNIKISGVDDCFANLLGCVHSASPSEHDGSGFNLDSVAERLNALKTIDRKLLSATRSLSIKRARGTMAKSDGPNMQMRSMLESKILEQQAFIEAHMNYMQLSSERYALNLQTSIAQVHLPHSNDPRWSIVNISTEVPNMTWEDPAVGFGLWAGYESSPSSSAEAVKLDLSFRVSLVDIDRGAWFKSEFMEHASQFMRLPGSARWSEWPCDAQAPEDVVTRILQGDFESKGSLPALPTGYLVAKDVLIKIHTPEKARGVTKQDLIKQAAAAHGILCFGFAPQASSHGNAAAMHINEYSDGIVFRIPEAQILGYMMQLTPPDSSIEYNAELVESNIETIIERVQYTEQTPDKTGACTCNQNA</sequence>
<comment type="caution">
    <text evidence="2">The sequence shown here is derived from an EMBL/GenBank/DDBJ whole genome shotgun (WGS) entry which is preliminary data.</text>
</comment>
<gene>
    <name evidence="2" type="ORF">RDB_LOCUS24104</name>
</gene>
<evidence type="ECO:0000313" key="3">
    <source>
        <dbReference type="Proteomes" id="UP000663846"/>
    </source>
</evidence>
<accession>A0A8H2WDN5</accession>
<protein>
    <submittedName>
        <fullName evidence="2">Uncharacterized protein</fullName>
    </submittedName>
</protein>
<reference evidence="2" key="1">
    <citation type="submission" date="2021-01" db="EMBL/GenBank/DDBJ databases">
        <authorList>
            <person name="Kaushik A."/>
        </authorList>
    </citation>
    <scope>NUCLEOTIDE SEQUENCE</scope>
    <source>
        <strain evidence="2">AG1-1C</strain>
    </source>
</reference>
<dbReference type="Proteomes" id="UP000663846">
    <property type="component" value="Unassembled WGS sequence"/>
</dbReference>
<dbReference type="EMBL" id="CAJMWS010000117">
    <property type="protein sequence ID" value="CAE6368124.1"/>
    <property type="molecule type" value="Genomic_DNA"/>
</dbReference>